<dbReference type="AlphaFoldDB" id="A0AAN7EUA7"/>
<comment type="caution">
    <text evidence="1">The sequence shown here is derived from an EMBL/GenBank/DDBJ whole genome shotgun (WGS) entry which is preliminary data.</text>
</comment>
<organism evidence="1 2">
    <name type="scientific">Quercus rubra</name>
    <name type="common">Northern red oak</name>
    <name type="synonym">Quercus borealis</name>
    <dbReference type="NCBI Taxonomy" id="3512"/>
    <lineage>
        <taxon>Eukaryota</taxon>
        <taxon>Viridiplantae</taxon>
        <taxon>Streptophyta</taxon>
        <taxon>Embryophyta</taxon>
        <taxon>Tracheophyta</taxon>
        <taxon>Spermatophyta</taxon>
        <taxon>Magnoliopsida</taxon>
        <taxon>eudicotyledons</taxon>
        <taxon>Gunneridae</taxon>
        <taxon>Pentapetalae</taxon>
        <taxon>rosids</taxon>
        <taxon>fabids</taxon>
        <taxon>Fagales</taxon>
        <taxon>Fagaceae</taxon>
        <taxon>Quercus</taxon>
    </lineage>
</organism>
<proteinExistence type="predicted"/>
<sequence>MASVSLKLFMDKESNQVLFAEAGKEFVDFLFNFLALPVGTLVPLLNRDVLSGFQNIYQSIPNFGDAYLQPNFIKDTLLKPIVYVPGGCSDSLQLPNVELSTPRRYTSSIRCHRYVSNDKIAVCPSCRSSIRTYGGIVDTSSIPSSVQRGYVKESVTYMVMDDLEVRPLSSMVSMGTILKKFNVKDIEDLERKVVNLSMDVGLKLLKTSLHSNSVLTDVFLPMLKKEVETEN</sequence>
<evidence type="ECO:0000313" key="2">
    <source>
        <dbReference type="Proteomes" id="UP001324115"/>
    </source>
</evidence>
<dbReference type="Proteomes" id="UP001324115">
    <property type="component" value="Unassembled WGS sequence"/>
</dbReference>
<protein>
    <submittedName>
        <fullName evidence="1">Uncharacterized protein</fullName>
    </submittedName>
</protein>
<accession>A0AAN7EUA7</accession>
<reference evidence="1 2" key="1">
    <citation type="journal article" date="2023" name="G3 (Bethesda)">
        <title>A haplotype-resolved chromosome-scale genome for Quercus rubra L. provides insights into the genetics of adaptive traits for red oak species.</title>
        <authorList>
            <person name="Kapoor B."/>
            <person name="Jenkins J."/>
            <person name="Schmutz J."/>
            <person name="Zhebentyayeva T."/>
            <person name="Kuelheim C."/>
            <person name="Coggeshall M."/>
            <person name="Heim C."/>
            <person name="Lasky J.R."/>
            <person name="Leites L."/>
            <person name="Islam-Faridi N."/>
            <person name="Romero-Severson J."/>
            <person name="DeLeo V.L."/>
            <person name="Lucas S.M."/>
            <person name="Lazic D."/>
            <person name="Gailing O."/>
            <person name="Carlson J."/>
            <person name="Staton M."/>
        </authorList>
    </citation>
    <scope>NUCLEOTIDE SEQUENCE [LARGE SCALE GENOMIC DNA]</scope>
    <source>
        <strain evidence="1">Pseudo-F2</strain>
    </source>
</reference>
<name>A0AAN7EUA7_QUERU</name>
<dbReference type="EMBL" id="JAXUIC010000008">
    <property type="protein sequence ID" value="KAK4579055.1"/>
    <property type="molecule type" value="Genomic_DNA"/>
</dbReference>
<dbReference type="InterPro" id="IPR007750">
    <property type="entry name" value="DUF674"/>
</dbReference>
<gene>
    <name evidence="1" type="ORF">RGQ29_028929</name>
</gene>
<evidence type="ECO:0000313" key="1">
    <source>
        <dbReference type="EMBL" id="KAK4579055.1"/>
    </source>
</evidence>
<keyword evidence="2" id="KW-1185">Reference proteome</keyword>
<dbReference type="PANTHER" id="PTHR33103">
    <property type="entry name" value="OS01G0153900 PROTEIN"/>
    <property type="match status" value="1"/>
</dbReference>
<dbReference type="Pfam" id="PF05056">
    <property type="entry name" value="DUF674"/>
    <property type="match status" value="1"/>
</dbReference>
<dbReference type="PANTHER" id="PTHR33103:SF19">
    <property type="entry name" value="OS09G0544700 PROTEIN"/>
    <property type="match status" value="1"/>
</dbReference>